<reference evidence="2" key="1">
    <citation type="submission" date="2024-06" db="EMBL/GenBank/DDBJ databases">
        <title>Mesorhizobium karijinii sp. nov., a symbiont of the iconic Swainsona formosa from arid Australia.</title>
        <authorList>
            <person name="Hill Y.J."/>
            <person name="Watkin E.L.J."/>
            <person name="O'Hara G.W."/>
            <person name="Terpolilli J."/>
            <person name="Tye M.L."/>
            <person name="Kohlmeier M.G."/>
        </authorList>
    </citation>
    <scope>NUCLEOTIDE SEQUENCE</scope>
    <source>
        <strain evidence="2">WSM2240</strain>
    </source>
</reference>
<dbReference type="InterPro" id="IPR013321">
    <property type="entry name" value="Arc_rbn_hlx_hlx"/>
</dbReference>
<gene>
    <name evidence="2" type="ORF">ABVK50_11950</name>
</gene>
<dbReference type="Gene3D" id="1.10.1220.10">
    <property type="entry name" value="Met repressor-like"/>
    <property type="match status" value="1"/>
</dbReference>
<name>A0AAU8CX68_9HYPH</name>
<keyword evidence="2" id="KW-0238">DNA-binding</keyword>
<feature type="domain" description="Arc-like DNA binding" evidence="1">
    <location>
        <begin position="8"/>
        <end position="45"/>
    </location>
</feature>
<dbReference type="GO" id="GO:0006355">
    <property type="term" value="P:regulation of DNA-templated transcription"/>
    <property type="evidence" value="ECO:0007669"/>
    <property type="project" value="InterPro"/>
</dbReference>
<dbReference type="AlphaFoldDB" id="A0AAU8CX68"/>
<dbReference type="InterPro" id="IPR010985">
    <property type="entry name" value="Ribbon_hlx_hlx"/>
</dbReference>
<dbReference type="EMBL" id="CP159253">
    <property type="protein sequence ID" value="XCG51134.1"/>
    <property type="molecule type" value="Genomic_DNA"/>
</dbReference>
<dbReference type="InterPro" id="IPR005569">
    <property type="entry name" value="Arc_DNA-bd_dom"/>
</dbReference>
<dbReference type="GO" id="GO:0003677">
    <property type="term" value="F:DNA binding"/>
    <property type="evidence" value="ECO:0007669"/>
    <property type="project" value="UniProtKB-KW"/>
</dbReference>
<dbReference type="RefSeq" id="WP_353641355.1">
    <property type="nucleotide sequence ID" value="NZ_CP159253.1"/>
</dbReference>
<proteinExistence type="predicted"/>
<sequence>MPNTDDLRHNLRLPKPLKVKLAHARADAGRSMNAEIVARLEQSFAPDPASHLAELLRPIASVSDDDRRELGELLVKVGSILAKGQAPGD</sequence>
<evidence type="ECO:0000259" key="1">
    <source>
        <dbReference type="Pfam" id="PF03869"/>
    </source>
</evidence>
<dbReference type="SUPFAM" id="SSF47598">
    <property type="entry name" value="Ribbon-helix-helix"/>
    <property type="match status" value="1"/>
</dbReference>
<dbReference type="Pfam" id="PF03869">
    <property type="entry name" value="Arc"/>
    <property type="match status" value="1"/>
</dbReference>
<evidence type="ECO:0000313" key="2">
    <source>
        <dbReference type="EMBL" id="XCG51134.1"/>
    </source>
</evidence>
<organism evidence="2">
    <name type="scientific">Mesorhizobium sp. WSM2240</name>
    <dbReference type="NCBI Taxonomy" id="3228851"/>
    <lineage>
        <taxon>Bacteria</taxon>
        <taxon>Pseudomonadati</taxon>
        <taxon>Pseudomonadota</taxon>
        <taxon>Alphaproteobacteria</taxon>
        <taxon>Hyphomicrobiales</taxon>
        <taxon>Phyllobacteriaceae</taxon>
        <taxon>Mesorhizobium</taxon>
    </lineage>
</organism>
<protein>
    <submittedName>
        <fullName evidence="2">Arc family DNA-binding protein</fullName>
    </submittedName>
</protein>
<accession>A0AAU8CX68</accession>